<keyword evidence="3" id="KW-1185">Reference proteome</keyword>
<sequence>MSLRRHVHLLLVNQIRCAHQLRLLKRDHLFYPTEEAAAKTRALPSLRKVPPDSPFGTIPKRKKKQAAPSDQLRSVKLPPPVFSVQPSPCPTACNGEARVQCFPLSGSMVFFTDSGARTAFFDTEARCMVTAPNLHSPKCHPMALSVPSPGPGGEQDGGDHSLYIMDTQLDPYKPSPFEALIYRKHPDSHDDVTKTWHRDTLPLPPFLNDWPHRHCISISSYSVVGDVICVSADGLGTYCFDTASRAWSRAGDWQMPFCGKAEYVPELKLWFGLSTEYPQRPCAADLSSVLRGHEPKRRYVWGDPHLPKEWLSSFDGPTSIVHLGSGRFCITNYFEDMNNSMMDRQTGPVGETIVVFTGLEVLSGKGSGKGNGIRMIKHKSCTISSTNEIETMLVL</sequence>
<protein>
    <recommendedName>
        <fullName evidence="4">DUF1618 domain-containing protein</fullName>
    </recommendedName>
</protein>
<dbReference type="Gramene" id="TraesROB_scaffold_025212_01G000300.1">
    <property type="protein sequence ID" value="TraesROB_scaffold_025212_01G000300.1"/>
    <property type="gene ID" value="TraesROB_scaffold_025212_01G000300"/>
</dbReference>
<dbReference type="Gramene" id="TraesRN4D0100217900.1">
    <property type="protein sequence ID" value="TraesRN4D0100217900.1"/>
    <property type="gene ID" value="TraesRN4D0100217900"/>
</dbReference>
<dbReference type="EnsemblPlants" id="TraesCS4D02G106400.1">
    <property type="protein sequence ID" value="TraesCS4D02G106400.1.cds1"/>
    <property type="gene ID" value="TraesCS4D02G106400"/>
</dbReference>
<dbReference type="Gramene" id="TraesCS4D02G106400.1">
    <property type="protein sequence ID" value="TraesCS4D02G106400.1.cds1"/>
    <property type="gene ID" value="TraesCS4D02G106400"/>
</dbReference>
<feature type="region of interest" description="Disordered" evidence="1">
    <location>
        <begin position="43"/>
        <end position="77"/>
    </location>
</feature>
<reference evidence="2" key="2">
    <citation type="submission" date="2018-10" db="UniProtKB">
        <authorList>
            <consortium name="EnsemblPlants"/>
        </authorList>
    </citation>
    <scope>IDENTIFICATION</scope>
</reference>
<organism evidence="2">
    <name type="scientific">Triticum aestivum</name>
    <name type="common">Wheat</name>
    <dbReference type="NCBI Taxonomy" id="4565"/>
    <lineage>
        <taxon>Eukaryota</taxon>
        <taxon>Viridiplantae</taxon>
        <taxon>Streptophyta</taxon>
        <taxon>Embryophyta</taxon>
        <taxon>Tracheophyta</taxon>
        <taxon>Spermatophyta</taxon>
        <taxon>Magnoliopsida</taxon>
        <taxon>Liliopsida</taxon>
        <taxon>Poales</taxon>
        <taxon>Poaceae</taxon>
        <taxon>BOP clade</taxon>
        <taxon>Pooideae</taxon>
        <taxon>Triticodae</taxon>
        <taxon>Triticeae</taxon>
        <taxon>Triticinae</taxon>
        <taxon>Triticum</taxon>
    </lineage>
</organism>
<evidence type="ECO:0000313" key="2">
    <source>
        <dbReference type="EnsemblPlants" id="TraesCS4D02G106400.1.cds1"/>
    </source>
</evidence>
<dbReference type="Proteomes" id="UP000019116">
    <property type="component" value="Chromosome 4D"/>
</dbReference>
<proteinExistence type="predicted"/>
<dbReference type="Gramene" id="TraesPARA_EIv1.0_1429600.1">
    <property type="protein sequence ID" value="TraesPARA_EIv1.0_1429600.1.CDS1"/>
    <property type="gene ID" value="TraesPARA_EIv1.0_1429600"/>
</dbReference>
<dbReference type="AlphaFoldDB" id="A0A3B6JHK4"/>
<evidence type="ECO:0000256" key="1">
    <source>
        <dbReference type="SAM" id="MobiDB-lite"/>
    </source>
</evidence>
<dbReference type="PANTHER" id="PTHR33085:SF113">
    <property type="entry name" value="OS05G0126000 PROTEIN"/>
    <property type="match status" value="1"/>
</dbReference>
<dbReference type="Gramene" id="TraesWEE_scaffold_023661_01G000400.1">
    <property type="protein sequence ID" value="TraesWEE_scaffold_023661_01G000400.1"/>
    <property type="gene ID" value="TraesWEE_scaffold_023661_01G000400"/>
</dbReference>
<dbReference type="Pfam" id="PF07893">
    <property type="entry name" value="DUF1668"/>
    <property type="match status" value="1"/>
</dbReference>
<dbReference type="Gramene" id="TraesCAD_scaffold_033643_01G000300.1">
    <property type="protein sequence ID" value="TraesCAD_scaffold_033643_01G000300.1"/>
    <property type="gene ID" value="TraesCAD_scaffold_033643_01G000300"/>
</dbReference>
<dbReference type="Gramene" id="TraesNOR4D03G02464760.1">
    <property type="protein sequence ID" value="TraesNOR4D03G02464760.1.CDS1"/>
    <property type="gene ID" value="TraesNOR4D03G02464760"/>
</dbReference>
<reference evidence="2" key="1">
    <citation type="submission" date="2018-08" db="EMBL/GenBank/DDBJ databases">
        <authorList>
            <person name="Rossello M."/>
        </authorList>
    </citation>
    <scope>NUCLEOTIDE SEQUENCE [LARGE SCALE GENOMIC DNA]</scope>
    <source>
        <strain evidence="2">cv. Chinese Spring</strain>
    </source>
</reference>
<dbReference type="InterPro" id="IPR012871">
    <property type="entry name" value="DUF1668_ORYSA"/>
</dbReference>
<dbReference type="PANTHER" id="PTHR33085">
    <property type="entry name" value="OS12G0113100 PROTEIN-RELATED"/>
    <property type="match status" value="1"/>
</dbReference>
<evidence type="ECO:0000313" key="3">
    <source>
        <dbReference type="Proteomes" id="UP000019116"/>
    </source>
</evidence>
<name>A0A3B6JHK4_WHEAT</name>
<dbReference type="Gramene" id="TraesCS4D03G0210200.1">
    <property type="protein sequence ID" value="TraesCS4D03G0210200.1.CDS1"/>
    <property type="gene ID" value="TraesCS4D03G0210200"/>
</dbReference>
<evidence type="ECO:0008006" key="4">
    <source>
        <dbReference type="Google" id="ProtNLM"/>
    </source>
</evidence>
<accession>A0A3B6JHK4</accession>
<dbReference type="OrthoDB" id="695839at2759"/>
<dbReference type="Gramene" id="TraesCLE_scaffold_036314_01G000500.1">
    <property type="protein sequence ID" value="TraesCLE_scaffold_036314_01G000500.1"/>
    <property type="gene ID" value="TraesCLE_scaffold_036314_01G000500"/>
</dbReference>